<dbReference type="Proteomes" id="UP000226525">
    <property type="component" value="Unassembled WGS sequence"/>
</dbReference>
<gene>
    <name evidence="1" type="ORF">CMN54_09610</name>
</gene>
<dbReference type="EMBL" id="NZEX01000106">
    <property type="protein sequence ID" value="MAH63683.1"/>
    <property type="molecule type" value="Genomic_DNA"/>
</dbReference>
<accession>A0A2D6YKH7</accession>
<dbReference type="AlphaFoldDB" id="A0A2D6YKH7"/>
<protein>
    <submittedName>
        <fullName evidence="1">Uncharacterized protein</fullName>
    </submittedName>
</protein>
<comment type="caution">
    <text evidence="1">The sequence shown here is derived from an EMBL/GenBank/DDBJ whole genome shotgun (WGS) entry which is preliminary data.</text>
</comment>
<evidence type="ECO:0000313" key="2">
    <source>
        <dbReference type="Proteomes" id="UP000226525"/>
    </source>
</evidence>
<name>A0A2D6YKH7_9DELT</name>
<reference evidence="2" key="1">
    <citation type="submission" date="2017-09" db="EMBL/GenBank/DDBJ databases">
        <title>The Reconstruction of 2,631 Draft Metagenome-Assembled Genomes from the Global Oceans.</title>
        <authorList>
            <person name="Tully B.J."/>
            <person name="Graham E.D."/>
            <person name="Heidelberg J.F."/>
        </authorList>
    </citation>
    <scope>NUCLEOTIDE SEQUENCE [LARGE SCALE GENOMIC DNA]</scope>
</reference>
<sequence length="125" mass="14446">MMELYLIRSSKTEEWENGVRKVSFACDDPDIHAFAWVDLRERLSGIQIIFRERVFEWDKSSGVSQGDTNREAIMETYGYQKGARSIHNQVHSIGQSDLALLKTLLFPGEWDFLIKSCFNVLEKGN</sequence>
<proteinExistence type="predicted"/>
<evidence type="ECO:0000313" key="1">
    <source>
        <dbReference type="EMBL" id="MAH63683.1"/>
    </source>
</evidence>
<organism evidence="1 2">
    <name type="scientific">SAR324 cluster bacterium</name>
    <dbReference type="NCBI Taxonomy" id="2024889"/>
    <lineage>
        <taxon>Bacteria</taxon>
        <taxon>Deltaproteobacteria</taxon>
        <taxon>SAR324 cluster</taxon>
    </lineage>
</organism>